<protein>
    <submittedName>
        <fullName evidence="2">Uncharacterized protein</fullName>
    </submittedName>
</protein>
<proteinExistence type="predicted"/>
<dbReference type="AlphaFoldDB" id="A0A8C6SP59"/>
<evidence type="ECO:0000313" key="2">
    <source>
        <dbReference type="Ensembl" id="ENSNMLP00000006632.1"/>
    </source>
</evidence>
<dbReference type="Proteomes" id="UP000694523">
    <property type="component" value="Unplaced"/>
</dbReference>
<evidence type="ECO:0000313" key="3">
    <source>
        <dbReference type="Proteomes" id="UP000694523"/>
    </source>
</evidence>
<evidence type="ECO:0000256" key="1">
    <source>
        <dbReference type="SAM" id="MobiDB-lite"/>
    </source>
</evidence>
<accession>A0A8C6SP59</accession>
<organism evidence="2 3">
    <name type="scientific">Neogobius melanostomus</name>
    <name type="common">round goby</name>
    <dbReference type="NCBI Taxonomy" id="47308"/>
    <lineage>
        <taxon>Eukaryota</taxon>
        <taxon>Metazoa</taxon>
        <taxon>Chordata</taxon>
        <taxon>Craniata</taxon>
        <taxon>Vertebrata</taxon>
        <taxon>Euteleostomi</taxon>
        <taxon>Actinopterygii</taxon>
        <taxon>Neopterygii</taxon>
        <taxon>Teleostei</taxon>
        <taxon>Neoteleostei</taxon>
        <taxon>Acanthomorphata</taxon>
        <taxon>Gobiaria</taxon>
        <taxon>Gobiiformes</taxon>
        <taxon>Gobioidei</taxon>
        <taxon>Gobiidae</taxon>
        <taxon>Benthophilinae</taxon>
        <taxon>Neogobiini</taxon>
        <taxon>Neogobius</taxon>
    </lineage>
</organism>
<dbReference type="Ensembl" id="ENSNMLT00000007573.1">
    <property type="protein sequence ID" value="ENSNMLP00000006632.1"/>
    <property type="gene ID" value="ENSNMLG00000004796.1"/>
</dbReference>
<sequence length="74" mass="8155">MKCLHTLNLLETPLDLSSPAKPPTTAPQLSRAPSPGRVGKLLKETESNFIQGSYFNLLHIQTNRRLRSLSSLGL</sequence>
<keyword evidence="3" id="KW-1185">Reference proteome</keyword>
<name>A0A8C6SP59_9GOBI</name>
<reference evidence="2" key="1">
    <citation type="submission" date="2025-08" db="UniProtKB">
        <authorList>
            <consortium name="Ensembl"/>
        </authorList>
    </citation>
    <scope>IDENTIFICATION</scope>
</reference>
<feature type="region of interest" description="Disordered" evidence="1">
    <location>
        <begin position="14"/>
        <end position="38"/>
    </location>
</feature>
<reference evidence="2" key="2">
    <citation type="submission" date="2025-09" db="UniProtKB">
        <authorList>
            <consortium name="Ensembl"/>
        </authorList>
    </citation>
    <scope>IDENTIFICATION</scope>
</reference>